<protein>
    <recommendedName>
        <fullName evidence="4">Complex I-9kD</fullName>
    </recommendedName>
</protein>
<dbReference type="Pfam" id="PF15880">
    <property type="entry name" value="NDUFV3"/>
    <property type="match status" value="1"/>
</dbReference>
<comment type="caution">
    <text evidence="2">The sequence shown here is derived from an EMBL/GenBank/DDBJ whole genome shotgun (WGS) entry which is preliminary data.</text>
</comment>
<evidence type="ECO:0000313" key="3">
    <source>
        <dbReference type="Proteomes" id="UP001627154"/>
    </source>
</evidence>
<evidence type="ECO:0008006" key="4">
    <source>
        <dbReference type="Google" id="ProtNLM"/>
    </source>
</evidence>
<sequence length="100" mass="11253">MLRIVAPRFVSKRCLVVLNRSLTSDQHTSNKCGEDIPEVPGLSEKVVKVPNERVGYAGASKDAEYKCPEYFCYHVDSFGDSFVEMEKYRLPAPSALKPKK</sequence>
<dbReference type="EMBL" id="JBJJXI010000204">
    <property type="protein sequence ID" value="KAL3383317.1"/>
    <property type="molecule type" value="Genomic_DNA"/>
</dbReference>
<keyword evidence="3" id="KW-1185">Reference proteome</keyword>
<proteinExistence type="predicted"/>
<reference evidence="2 3" key="1">
    <citation type="journal article" date="2024" name="bioRxiv">
        <title>A reference genome for Trichogramma kaykai: A tiny desert-dwelling parasitoid wasp with competing sex-ratio distorters.</title>
        <authorList>
            <person name="Culotta J."/>
            <person name="Lindsey A.R."/>
        </authorList>
    </citation>
    <scope>NUCLEOTIDE SEQUENCE [LARGE SCALE GENOMIC DNA]</scope>
    <source>
        <strain evidence="2 3">KSX58</strain>
    </source>
</reference>
<organism evidence="2 3">
    <name type="scientific">Trichogramma kaykai</name>
    <dbReference type="NCBI Taxonomy" id="54128"/>
    <lineage>
        <taxon>Eukaryota</taxon>
        <taxon>Metazoa</taxon>
        <taxon>Ecdysozoa</taxon>
        <taxon>Arthropoda</taxon>
        <taxon>Hexapoda</taxon>
        <taxon>Insecta</taxon>
        <taxon>Pterygota</taxon>
        <taxon>Neoptera</taxon>
        <taxon>Endopterygota</taxon>
        <taxon>Hymenoptera</taxon>
        <taxon>Apocrita</taxon>
        <taxon>Proctotrupomorpha</taxon>
        <taxon>Chalcidoidea</taxon>
        <taxon>Trichogrammatidae</taxon>
        <taxon>Trichogramma</taxon>
    </lineage>
</organism>
<evidence type="ECO:0000313" key="1">
    <source>
        <dbReference type="EMBL" id="KAL3383317.1"/>
    </source>
</evidence>
<dbReference type="AlphaFoldDB" id="A0ABD2X9M4"/>
<evidence type="ECO:0000313" key="2">
    <source>
        <dbReference type="EMBL" id="KAL3402096.1"/>
    </source>
</evidence>
<dbReference type="InterPro" id="IPR026193">
    <property type="entry name" value="NDUFV3"/>
</dbReference>
<dbReference type="EMBL" id="JBJJXI010000040">
    <property type="protein sequence ID" value="KAL3402096.1"/>
    <property type="molecule type" value="Genomic_DNA"/>
</dbReference>
<accession>A0ABD2X9M4</accession>
<name>A0ABD2X9M4_9HYME</name>
<dbReference type="Proteomes" id="UP001627154">
    <property type="component" value="Unassembled WGS sequence"/>
</dbReference>
<gene>
    <name evidence="2" type="ORF">TKK_004921</name>
    <name evidence="1" type="ORF">TKK_020764</name>
</gene>